<feature type="domain" description="SSD" evidence="9">
    <location>
        <begin position="203"/>
        <end position="328"/>
    </location>
</feature>
<evidence type="ECO:0000256" key="4">
    <source>
        <dbReference type="ARBA" id="ARBA00022692"/>
    </source>
</evidence>
<gene>
    <name evidence="10" type="ORF">L0C25_15170</name>
</gene>
<dbReference type="KEGG" id="sgrg:L0C25_15170"/>
<feature type="transmembrane region" description="Helical" evidence="8">
    <location>
        <begin position="619"/>
        <end position="639"/>
    </location>
</feature>
<dbReference type="EMBL" id="CP094970">
    <property type="protein sequence ID" value="UYM03880.1"/>
    <property type="molecule type" value="Genomic_DNA"/>
</dbReference>
<dbReference type="PANTHER" id="PTHR33406:SF11">
    <property type="entry name" value="MEMBRANE PROTEIN SCO6666-RELATED"/>
    <property type="match status" value="1"/>
</dbReference>
<sequence length="722" mass="75239">MIIRKLTRVCINHRKSVLVAWIAILFAGFAMAPSVFGNLTSDAGEVRDSESARADAAIAKAAPSGDEFFAVVDGVDVDDPAVREDVTRTAAAVTALPGVAAVRTPWSGGDEPDRTAIAEDGKALALAVEFGPNVDDPPMDDATELVESIDAPNVLVGGGDLLDDEMDEQAASDLAKAEVISMPLVLILLVVVMGGLIAAGLPVLISIIGVATTFGALSLVSLVTDVSVYSINIVTMLGLGIAIDYALLVVYRFREERRTCPDVASALEETMATAGRTVAFSGLTVSASLAGLLVFPDAFLRSAGIAGMLVVLFVLAASLTLLPAIVAMVGHRVRPARPTSSDRGFFVAVTGAVSRRPIVISVTVAALLLIAAAPFLGARFAQPDGRSLPGSSPSRQLESIVESRFDEAAKADPITVVADRTIGPGDLDAYISTLRATEYVHAVAVRDGVPGLTVIDVVPEGDSQGETAQHLVDDLRGTDAPVPVRVTGDAAEIVDYRAALVERAPYALGIVVVATFVLLFLFTGSIVIPAKALVMNTLSLGASFGAIVWVFQDGNLGWLFGTDALGGLSLTTPALMLAIAFGLSMDYEVFLLGRIAEVWRRTGDNDRAIREGLQHTGRIVTAAAVLMAVVFAGFVAGGFSPVKQVGVGLMLAVLVDATLVRMLLMPAVMTLMGRANWWAPPFLRRLHDRIGLRESAGAPFVPTDTDSGSGPAGARGLAGSRG</sequence>
<comment type="similarity">
    <text evidence="2">Belongs to the resistance-nodulation-cell division (RND) (TC 2.A.6) family. MmpL subfamily.</text>
</comment>
<evidence type="ECO:0000256" key="2">
    <source>
        <dbReference type="ARBA" id="ARBA00010157"/>
    </source>
</evidence>
<evidence type="ECO:0000259" key="9">
    <source>
        <dbReference type="PROSITE" id="PS50156"/>
    </source>
</evidence>
<feature type="transmembrane region" description="Helical" evidence="8">
    <location>
        <begin position="645"/>
        <end position="664"/>
    </location>
</feature>
<keyword evidence="3" id="KW-1003">Cell membrane</keyword>
<evidence type="ECO:0000313" key="11">
    <source>
        <dbReference type="Proteomes" id="UP001164390"/>
    </source>
</evidence>
<dbReference type="Proteomes" id="UP001164390">
    <property type="component" value="Chromosome"/>
</dbReference>
<dbReference type="InterPro" id="IPR004869">
    <property type="entry name" value="MMPL_dom"/>
</dbReference>
<evidence type="ECO:0000256" key="3">
    <source>
        <dbReference type="ARBA" id="ARBA00022475"/>
    </source>
</evidence>
<evidence type="ECO:0000313" key="10">
    <source>
        <dbReference type="EMBL" id="UYM03880.1"/>
    </source>
</evidence>
<dbReference type="GO" id="GO:0005886">
    <property type="term" value="C:plasma membrane"/>
    <property type="evidence" value="ECO:0007669"/>
    <property type="project" value="UniProtKB-SubCell"/>
</dbReference>
<dbReference type="PROSITE" id="PS50156">
    <property type="entry name" value="SSD"/>
    <property type="match status" value="1"/>
</dbReference>
<keyword evidence="4 8" id="KW-0812">Transmembrane</keyword>
<accession>A0AA46TEQ9</accession>
<evidence type="ECO:0000256" key="1">
    <source>
        <dbReference type="ARBA" id="ARBA00004651"/>
    </source>
</evidence>
<evidence type="ECO:0000256" key="8">
    <source>
        <dbReference type="SAM" id="Phobius"/>
    </source>
</evidence>
<keyword evidence="11" id="KW-1185">Reference proteome</keyword>
<feature type="transmembrane region" description="Helical" evidence="8">
    <location>
        <begin position="358"/>
        <end position="381"/>
    </location>
</feature>
<dbReference type="AlphaFoldDB" id="A0AA46TEQ9"/>
<protein>
    <submittedName>
        <fullName evidence="10">MMPL family transporter</fullName>
    </submittedName>
</protein>
<keyword evidence="5 8" id="KW-1133">Transmembrane helix</keyword>
<evidence type="ECO:0000256" key="6">
    <source>
        <dbReference type="ARBA" id="ARBA00023136"/>
    </source>
</evidence>
<reference evidence="10" key="1">
    <citation type="submission" date="2022-01" db="EMBL/GenBank/DDBJ databases">
        <title>Nocardioidaceae gen. sp. A5X3R13.</title>
        <authorList>
            <person name="Lopez Marin M.A."/>
            <person name="Uhlik O."/>
        </authorList>
    </citation>
    <scope>NUCLEOTIDE SEQUENCE</scope>
    <source>
        <strain evidence="10">A5X3R13</strain>
    </source>
</reference>
<dbReference type="Pfam" id="PF03176">
    <property type="entry name" value="MMPL"/>
    <property type="match status" value="2"/>
</dbReference>
<evidence type="ECO:0000256" key="5">
    <source>
        <dbReference type="ARBA" id="ARBA00022989"/>
    </source>
</evidence>
<organism evidence="10 11">
    <name type="scientific">Solicola gregarius</name>
    <dbReference type="NCBI Taxonomy" id="2908642"/>
    <lineage>
        <taxon>Bacteria</taxon>
        <taxon>Bacillati</taxon>
        <taxon>Actinomycetota</taxon>
        <taxon>Actinomycetes</taxon>
        <taxon>Propionibacteriales</taxon>
        <taxon>Nocardioidaceae</taxon>
        <taxon>Solicola</taxon>
    </lineage>
</organism>
<feature type="transmembrane region" description="Helical" evidence="8">
    <location>
        <begin position="179"/>
        <end position="198"/>
    </location>
</feature>
<feature type="transmembrane region" description="Helical" evidence="8">
    <location>
        <begin position="564"/>
        <end position="584"/>
    </location>
</feature>
<keyword evidence="6 8" id="KW-0472">Membrane</keyword>
<feature type="region of interest" description="Disordered" evidence="7">
    <location>
        <begin position="698"/>
        <end position="722"/>
    </location>
</feature>
<dbReference type="RefSeq" id="WP_271632522.1">
    <property type="nucleotide sequence ID" value="NZ_CP094970.1"/>
</dbReference>
<dbReference type="InterPro" id="IPR000731">
    <property type="entry name" value="SSD"/>
</dbReference>
<dbReference type="SUPFAM" id="SSF82866">
    <property type="entry name" value="Multidrug efflux transporter AcrB transmembrane domain"/>
    <property type="match status" value="2"/>
</dbReference>
<dbReference type="InterPro" id="IPR050545">
    <property type="entry name" value="Mycobact_MmpL"/>
</dbReference>
<evidence type="ECO:0000256" key="7">
    <source>
        <dbReference type="SAM" id="MobiDB-lite"/>
    </source>
</evidence>
<dbReference type="Gene3D" id="1.20.1640.10">
    <property type="entry name" value="Multidrug efflux transporter AcrB transmembrane domain"/>
    <property type="match status" value="2"/>
</dbReference>
<feature type="transmembrane region" description="Helical" evidence="8">
    <location>
        <begin position="229"/>
        <end position="251"/>
    </location>
</feature>
<feature type="transmembrane region" description="Helical" evidence="8">
    <location>
        <begin position="533"/>
        <end position="552"/>
    </location>
</feature>
<feature type="transmembrane region" description="Helical" evidence="8">
    <location>
        <begin position="203"/>
        <end position="223"/>
    </location>
</feature>
<proteinExistence type="inferred from homology"/>
<name>A0AA46TEQ9_9ACTN</name>
<feature type="transmembrane region" description="Helical" evidence="8">
    <location>
        <begin position="506"/>
        <end position="528"/>
    </location>
</feature>
<comment type="subcellular location">
    <subcellularLocation>
        <location evidence="1">Cell membrane</location>
        <topology evidence="1">Multi-pass membrane protein</topology>
    </subcellularLocation>
</comment>
<feature type="transmembrane region" description="Helical" evidence="8">
    <location>
        <begin position="278"/>
        <end position="299"/>
    </location>
</feature>
<feature type="transmembrane region" description="Helical" evidence="8">
    <location>
        <begin position="305"/>
        <end position="329"/>
    </location>
</feature>
<dbReference type="PANTHER" id="PTHR33406">
    <property type="entry name" value="MEMBRANE PROTEIN MJ1562-RELATED"/>
    <property type="match status" value="1"/>
</dbReference>